<protein>
    <submittedName>
        <fullName evidence="2">Uncharacterized protein</fullName>
    </submittedName>
</protein>
<organism evidence="2">
    <name type="scientific">viral metagenome</name>
    <dbReference type="NCBI Taxonomy" id="1070528"/>
    <lineage>
        <taxon>unclassified sequences</taxon>
        <taxon>metagenomes</taxon>
        <taxon>organismal metagenomes</taxon>
    </lineage>
</organism>
<evidence type="ECO:0000313" key="2">
    <source>
        <dbReference type="EMBL" id="QHT93349.1"/>
    </source>
</evidence>
<evidence type="ECO:0000256" key="1">
    <source>
        <dbReference type="SAM" id="MobiDB-lite"/>
    </source>
</evidence>
<feature type="compositionally biased region" description="Basic and acidic residues" evidence="1">
    <location>
        <begin position="265"/>
        <end position="275"/>
    </location>
</feature>
<feature type="compositionally biased region" description="Polar residues" evidence="1">
    <location>
        <begin position="203"/>
        <end position="217"/>
    </location>
</feature>
<sequence>MTNSGSKKTIQINHDFFKIGKKGLNAASSNHTQKKERKPVNKTLKHNTIKKELIKRIQQLKQQEKEAAERERKTSLPALDETESEFSESMKYLQSLAQNKKTEQRKQRKKTTGGSSNHNKTLKTSHLYRDFTTDYSNDNMQVNIDVPTELGLDIAPMQYSVPNKELDTKPAISVNTMIPPDPQSFGAMSHLYKRETERTSLIPNQTSLNSSAPQPQITHLKHSSAPPYSNLKGSTSKPSFREWNRTRKNRSMPSIKTNNTSQLSSRERRLEDIKNRIQGTKSKPSEIMELKKFYTKSKEDNTTGGRKKKTIKRTIKHKYTVGKSKIKRRVSVLVKNLKTRKRIQEAKKELKKTDLLEIKRYLKERGILKSGSSAPNDVLRAMYESAMLAGDVTNINANTRLHNYLEDDEN</sequence>
<feature type="region of interest" description="Disordered" evidence="1">
    <location>
        <begin position="203"/>
        <end position="285"/>
    </location>
</feature>
<feature type="compositionally biased region" description="Basic and acidic residues" evidence="1">
    <location>
        <begin position="62"/>
        <end position="74"/>
    </location>
</feature>
<dbReference type="AlphaFoldDB" id="A0A6C0IKJ6"/>
<feature type="compositionally biased region" description="Polar residues" evidence="1">
    <location>
        <begin position="251"/>
        <end position="264"/>
    </location>
</feature>
<feature type="region of interest" description="Disordered" evidence="1">
    <location>
        <begin position="23"/>
        <end position="122"/>
    </location>
</feature>
<proteinExistence type="predicted"/>
<name>A0A6C0IKJ6_9ZZZZ</name>
<accession>A0A6C0IKJ6</accession>
<reference evidence="2" key="1">
    <citation type="journal article" date="2020" name="Nature">
        <title>Giant virus diversity and host interactions through global metagenomics.</title>
        <authorList>
            <person name="Schulz F."/>
            <person name="Roux S."/>
            <person name="Paez-Espino D."/>
            <person name="Jungbluth S."/>
            <person name="Walsh D.A."/>
            <person name="Denef V.J."/>
            <person name="McMahon K.D."/>
            <person name="Konstantinidis K.T."/>
            <person name="Eloe-Fadrosh E.A."/>
            <person name="Kyrpides N.C."/>
            <person name="Woyke T."/>
        </authorList>
    </citation>
    <scope>NUCLEOTIDE SEQUENCE</scope>
    <source>
        <strain evidence="2">GVMAG-M-3300024252-29</strain>
    </source>
</reference>
<dbReference type="EMBL" id="MN740207">
    <property type="protein sequence ID" value="QHT93349.1"/>
    <property type="molecule type" value="Genomic_DNA"/>
</dbReference>
<feature type="compositionally biased region" description="Polar residues" evidence="1">
    <location>
        <begin position="113"/>
        <end position="122"/>
    </location>
</feature>